<dbReference type="RefSeq" id="WP_081163988.1">
    <property type="nucleotide sequence ID" value="NZ_LWBP01000123.1"/>
</dbReference>
<feature type="transmembrane region" description="Helical" evidence="1">
    <location>
        <begin position="7"/>
        <end position="26"/>
    </location>
</feature>
<keyword evidence="1" id="KW-1133">Transmembrane helix</keyword>
<dbReference type="AlphaFoldDB" id="A0A1V9FV64"/>
<name>A0A1V9FV64_9BACT</name>
<proteinExistence type="predicted"/>
<accession>A0A1V9FV64</accession>
<feature type="transmembrane region" description="Helical" evidence="1">
    <location>
        <begin position="71"/>
        <end position="91"/>
    </location>
</feature>
<organism evidence="2 3">
    <name type="scientific">Niastella populi</name>
    <dbReference type="NCBI Taxonomy" id="550983"/>
    <lineage>
        <taxon>Bacteria</taxon>
        <taxon>Pseudomonadati</taxon>
        <taxon>Bacteroidota</taxon>
        <taxon>Chitinophagia</taxon>
        <taxon>Chitinophagales</taxon>
        <taxon>Chitinophagaceae</taxon>
        <taxon>Niastella</taxon>
    </lineage>
</organism>
<dbReference type="Proteomes" id="UP000192276">
    <property type="component" value="Unassembled WGS sequence"/>
</dbReference>
<evidence type="ECO:0000313" key="3">
    <source>
        <dbReference type="Proteomes" id="UP000192276"/>
    </source>
</evidence>
<dbReference type="OrthoDB" id="678688at2"/>
<feature type="transmembrane region" description="Helical" evidence="1">
    <location>
        <begin position="46"/>
        <end position="64"/>
    </location>
</feature>
<feature type="transmembrane region" description="Helical" evidence="1">
    <location>
        <begin position="103"/>
        <end position="121"/>
    </location>
</feature>
<sequence>MKYSQWIGIAAAVILVLAGFLPWTYHPDLDKTFNGFFSENRAYGKPGNVFVVMSVVTIAFFAIQRIWAKRWNVFICAIVLSYAIRCYIVYSGCYRGICPDKKIGLWVMLLSAILMMVMSLFPDIKLKKEETATN</sequence>
<keyword evidence="1" id="KW-0472">Membrane</keyword>
<keyword evidence="3" id="KW-1185">Reference proteome</keyword>
<protein>
    <submittedName>
        <fullName evidence="2">Uncharacterized protein</fullName>
    </submittedName>
</protein>
<gene>
    <name evidence="2" type="ORF">A4R26_18145</name>
</gene>
<evidence type="ECO:0000256" key="1">
    <source>
        <dbReference type="SAM" id="Phobius"/>
    </source>
</evidence>
<dbReference type="EMBL" id="LWBP01000123">
    <property type="protein sequence ID" value="OQP62198.1"/>
    <property type="molecule type" value="Genomic_DNA"/>
</dbReference>
<keyword evidence="1" id="KW-0812">Transmembrane</keyword>
<reference evidence="3" key="1">
    <citation type="submission" date="2016-04" db="EMBL/GenBank/DDBJ databases">
        <authorList>
            <person name="Chen L."/>
            <person name="Zhuang W."/>
            <person name="Wang G."/>
        </authorList>
    </citation>
    <scope>NUCLEOTIDE SEQUENCE [LARGE SCALE GENOMIC DNA]</scope>
    <source>
        <strain evidence="3">208</strain>
    </source>
</reference>
<comment type="caution">
    <text evidence="2">The sequence shown here is derived from an EMBL/GenBank/DDBJ whole genome shotgun (WGS) entry which is preliminary data.</text>
</comment>
<evidence type="ECO:0000313" key="2">
    <source>
        <dbReference type="EMBL" id="OQP62198.1"/>
    </source>
</evidence>